<proteinExistence type="predicted"/>
<gene>
    <name evidence="5" type="ORF">R2D22_14150</name>
</gene>
<dbReference type="InterPro" id="IPR011600">
    <property type="entry name" value="Pept_C14_caspase"/>
</dbReference>
<dbReference type="InterPro" id="IPR027417">
    <property type="entry name" value="P-loop_NTPase"/>
</dbReference>
<evidence type="ECO:0000313" key="5">
    <source>
        <dbReference type="EMBL" id="WOX22476.1"/>
    </source>
</evidence>
<dbReference type="Gene3D" id="3.40.50.1460">
    <property type="match status" value="1"/>
</dbReference>
<dbReference type="PROSITE" id="PS50082">
    <property type="entry name" value="WD_REPEATS_2"/>
    <property type="match status" value="2"/>
</dbReference>
<evidence type="ECO:0000256" key="3">
    <source>
        <dbReference type="PROSITE-ProRule" id="PRU00221"/>
    </source>
</evidence>
<organism evidence="5 6">
    <name type="scientific">Streptomyces solicathayae</name>
    <dbReference type="NCBI Taxonomy" id="3081768"/>
    <lineage>
        <taxon>Bacteria</taxon>
        <taxon>Bacillati</taxon>
        <taxon>Actinomycetota</taxon>
        <taxon>Actinomycetes</taxon>
        <taxon>Kitasatosporales</taxon>
        <taxon>Streptomycetaceae</taxon>
        <taxon>Streptomyces</taxon>
    </lineage>
</organism>
<dbReference type="InterPro" id="IPR011043">
    <property type="entry name" value="Gal_Oxase/kelch_b-propeller"/>
</dbReference>
<feature type="repeat" description="WD" evidence="3">
    <location>
        <begin position="1020"/>
        <end position="1063"/>
    </location>
</feature>
<dbReference type="RefSeq" id="WP_318103524.1">
    <property type="nucleotide sequence ID" value="NZ_CP137573.1"/>
</dbReference>
<protein>
    <submittedName>
        <fullName evidence="5">Caspase family protein</fullName>
    </submittedName>
</protein>
<feature type="domain" description="Peptidase C14 caspase" evidence="4">
    <location>
        <begin position="8"/>
        <end position="211"/>
    </location>
</feature>
<evidence type="ECO:0000313" key="6">
    <source>
        <dbReference type="Proteomes" id="UP001301731"/>
    </source>
</evidence>
<dbReference type="EMBL" id="CP137573">
    <property type="protein sequence ID" value="WOX22476.1"/>
    <property type="molecule type" value="Genomic_DNA"/>
</dbReference>
<dbReference type="PRINTS" id="PR00320">
    <property type="entry name" value="GPROTEINBRPT"/>
</dbReference>
<dbReference type="PROSITE" id="PS00678">
    <property type="entry name" value="WD_REPEATS_1"/>
    <property type="match status" value="1"/>
</dbReference>
<dbReference type="InterPro" id="IPR020472">
    <property type="entry name" value="WD40_PAC1"/>
</dbReference>
<dbReference type="Proteomes" id="UP001301731">
    <property type="component" value="Chromosome"/>
</dbReference>
<sequence>MSEATGRRFLITIGVSAYADEGIADLPGVPQDVRRIRELLLPMGYEHVLTELAADPDARDLAEAVEEWTHAVGLDEQDTVAVYFAGHGVKAVDRHYLLCATTRPGRYSTALPTEDLCRPLMLSPVGHLLVMLDTCYAGAGSEDVAVLAAELAHSQRGPAGRWVLAAARGKERAAENAFVDALAEVLTQPRAGSRQEYLGVREVTERINEYFAKHHPRQHARHSAVDSDGHAPFFRNAAHIPGLPVDDLDVETLTRLRRETRGHFEARGRGLEHLGERGDHFTGRAAALSALTDWLTADRHDRKARVVTGDPGSGKSAVLGRLLRIAEGRTIVPLHARRAVLEDLVADLAAALRLPKADRDEVLDALGQRVEPVTVLVDALDEAGTAGDSGEGLRIAREFLQPLASLPSVRLVVGTRRPLIGALGRAVEVIDLDSDAYTTPDDVAAYALKLLRGEGDPDSLSPYKDRPEEARAVAEGVARRAVRSFLVARMTASALVQGQIEVDTAVPGWEASLPGDAKEAFAAYLARFGPERPTVERLLRPLAYAQGVGLPWSTLWAPLAEALSGIPCAQDDLRRLHEHAGAYVVETPTPDGASVFRLFHETMAEYLRGQGPDEEAHRSIAEALTATVRWDSRTGVRDWPAAHPYVLDHLSSHAAAGGCLDALLDDPEYLVHAAPAELLRALEEVRTGAGRLRRAVYRASAEAHASADPAVRRNVLSVDAARYGQRELALELAGTGWLRPRWATGALVHPALYRAMWTHRAVHRVVCLLVEGQPHAISTHSQAIEVWDLNTGQLRTTLPVEASASEVRALAATTVEGHPCVVVAYDVGVDLWDLVTETRRSAPGDALRAFDAVDCTDIDGRPHAVLTDGADLLLWDLVDDSWRTLPSGHEEPVWTLACVELDGRPHVVMSARAGDLRVLDLADGRERRTLPVAPRTIAPSRLSTAVLDGRPHVVGYDVFGRISVWDVSTGTERTLLAEHKDGFNGLTCIDVDGQPHAVTVSDDETVQLWDLVAGQRRASFTGHTDGVNAVAATVIEGRPYVLTGGWDRTLRLWDPREDAEFAALPGHSDWVQGIVTVTLGERPHVVTAGADRTVCVRELADGSVRSVLTGHEGWIHSLIVTPDEQRSLVLTSSMDGTLRLWNLDSATCVATLEGSASDSIAERAALFSLEGRPRVARAVDREVEIWDLNTRSTVGRLPVSDRIRSLACVDLEGRPHLLTGHVNGVTQLWDLTSSSVIAQLSTQEGPVAPIVCAEVDGRPHAFIGNGDGSVLMMDLTTRQVRHRLEHHFARLNALAFMEIDGRLHLLSGGQDHCLLFCDLSRDRPEVVDAFATPLPIDAIAVHGDDIVLGLRNEVVVLTRA</sequence>
<dbReference type="SUPFAM" id="SSF52129">
    <property type="entry name" value="Caspase-like"/>
    <property type="match status" value="1"/>
</dbReference>
<feature type="repeat" description="WD" evidence="3">
    <location>
        <begin position="1108"/>
        <end position="1151"/>
    </location>
</feature>
<reference evidence="5 6" key="1">
    <citation type="submission" date="2023-10" db="EMBL/GenBank/DDBJ databases">
        <title>The genome sequence of Streptomyces sp. HUAS YS2.</title>
        <authorList>
            <person name="Mo P."/>
        </authorList>
    </citation>
    <scope>NUCLEOTIDE SEQUENCE [LARGE SCALE GENOMIC DNA]</scope>
    <source>
        <strain evidence="5 6">HUAS YS2</strain>
    </source>
</reference>
<dbReference type="InterPro" id="IPR036322">
    <property type="entry name" value="WD40_repeat_dom_sf"/>
</dbReference>
<dbReference type="InterPro" id="IPR019775">
    <property type="entry name" value="WD40_repeat_CS"/>
</dbReference>
<accession>A0ABZ0LTF6</accession>
<dbReference type="PANTHER" id="PTHR44019">
    <property type="entry name" value="WD REPEAT-CONTAINING PROTEIN 55"/>
    <property type="match status" value="1"/>
</dbReference>
<dbReference type="Gene3D" id="2.130.10.10">
    <property type="entry name" value="YVTN repeat-like/Quinoprotein amine dehydrogenase"/>
    <property type="match status" value="4"/>
</dbReference>
<dbReference type="Pfam" id="PF00656">
    <property type="entry name" value="Peptidase_C14"/>
    <property type="match status" value="1"/>
</dbReference>
<evidence type="ECO:0000259" key="4">
    <source>
        <dbReference type="Pfam" id="PF00656"/>
    </source>
</evidence>
<dbReference type="SUPFAM" id="SSF52540">
    <property type="entry name" value="P-loop containing nucleoside triphosphate hydrolases"/>
    <property type="match status" value="1"/>
</dbReference>
<dbReference type="CDD" id="cd00200">
    <property type="entry name" value="WD40"/>
    <property type="match status" value="1"/>
</dbReference>
<dbReference type="InterPro" id="IPR050505">
    <property type="entry name" value="WDR55/POC1"/>
</dbReference>
<dbReference type="SMART" id="SM00320">
    <property type="entry name" value="WD40"/>
    <property type="match status" value="8"/>
</dbReference>
<dbReference type="SUPFAM" id="SSF50978">
    <property type="entry name" value="WD40 repeat-like"/>
    <property type="match status" value="2"/>
</dbReference>
<keyword evidence="1 3" id="KW-0853">WD repeat</keyword>
<dbReference type="InterPro" id="IPR015943">
    <property type="entry name" value="WD40/YVTN_repeat-like_dom_sf"/>
</dbReference>
<keyword evidence="6" id="KW-1185">Reference proteome</keyword>
<name>A0ABZ0LTF6_9ACTN</name>
<dbReference type="PANTHER" id="PTHR44019:SF8">
    <property type="entry name" value="POC1 CENTRIOLAR PROTEIN HOMOLOG"/>
    <property type="match status" value="1"/>
</dbReference>
<dbReference type="Pfam" id="PF00400">
    <property type="entry name" value="WD40"/>
    <property type="match status" value="2"/>
</dbReference>
<evidence type="ECO:0000256" key="2">
    <source>
        <dbReference type="ARBA" id="ARBA00022737"/>
    </source>
</evidence>
<dbReference type="SUPFAM" id="SSF50965">
    <property type="entry name" value="Galactose oxidase, central domain"/>
    <property type="match status" value="1"/>
</dbReference>
<dbReference type="Gene3D" id="3.40.50.300">
    <property type="entry name" value="P-loop containing nucleotide triphosphate hydrolases"/>
    <property type="match status" value="1"/>
</dbReference>
<dbReference type="PROSITE" id="PS50294">
    <property type="entry name" value="WD_REPEATS_REGION"/>
    <property type="match status" value="2"/>
</dbReference>
<dbReference type="InterPro" id="IPR029030">
    <property type="entry name" value="Caspase-like_dom_sf"/>
</dbReference>
<dbReference type="InterPro" id="IPR001680">
    <property type="entry name" value="WD40_rpt"/>
</dbReference>
<keyword evidence="2" id="KW-0677">Repeat</keyword>
<evidence type="ECO:0000256" key="1">
    <source>
        <dbReference type="ARBA" id="ARBA00022574"/>
    </source>
</evidence>